<dbReference type="AlphaFoldDB" id="A0A4Y2WRC8"/>
<organism evidence="2 3">
    <name type="scientific">Araneus ventricosus</name>
    <name type="common">Orbweaver spider</name>
    <name type="synonym">Epeira ventricosa</name>
    <dbReference type="NCBI Taxonomy" id="182803"/>
    <lineage>
        <taxon>Eukaryota</taxon>
        <taxon>Metazoa</taxon>
        <taxon>Ecdysozoa</taxon>
        <taxon>Arthropoda</taxon>
        <taxon>Chelicerata</taxon>
        <taxon>Arachnida</taxon>
        <taxon>Araneae</taxon>
        <taxon>Araneomorphae</taxon>
        <taxon>Entelegynae</taxon>
        <taxon>Araneoidea</taxon>
        <taxon>Araneidae</taxon>
        <taxon>Araneus</taxon>
    </lineage>
</organism>
<feature type="non-terminal residue" evidence="2">
    <location>
        <position position="32"/>
    </location>
</feature>
<gene>
    <name evidence="2" type="ORF">AVEN_149760_1</name>
</gene>
<evidence type="ECO:0000313" key="2">
    <source>
        <dbReference type="EMBL" id="GBO40065.1"/>
    </source>
</evidence>
<comment type="caution">
    <text evidence="2">The sequence shown here is derived from an EMBL/GenBank/DDBJ whole genome shotgun (WGS) entry which is preliminary data.</text>
</comment>
<accession>A0A4Y2WRC8</accession>
<feature type="region of interest" description="Disordered" evidence="1">
    <location>
        <begin position="1"/>
        <end position="32"/>
    </location>
</feature>
<evidence type="ECO:0000313" key="3">
    <source>
        <dbReference type="Proteomes" id="UP000499080"/>
    </source>
</evidence>
<keyword evidence="3" id="KW-1185">Reference proteome</keyword>
<proteinExistence type="predicted"/>
<evidence type="ECO:0000256" key="1">
    <source>
        <dbReference type="SAM" id="MobiDB-lite"/>
    </source>
</evidence>
<name>A0A4Y2WRC8_ARAVE</name>
<protein>
    <submittedName>
        <fullName evidence="2">Uncharacterized protein</fullName>
    </submittedName>
</protein>
<dbReference type="Proteomes" id="UP000499080">
    <property type="component" value="Unassembled WGS sequence"/>
</dbReference>
<reference evidence="2 3" key="1">
    <citation type="journal article" date="2019" name="Sci. Rep.">
        <title>Orb-weaving spider Araneus ventricosus genome elucidates the spidroin gene catalogue.</title>
        <authorList>
            <person name="Kono N."/>
            <person name="Nakamura H."/>
            <person name="Ohtoshi R."/>
            <person name="Moran D.A.P."/>
            <person name="Shinohara A."/>
            <person name="Yoshida Y."/>
            <person name="Fujiwara M."/>
            <person name="Mori M."/>
            <person name="Tomita M."/>
            <person name="Arakawa K."/>
        </authorList>
    </citation>
    <scope>NUCLEOTIDE SEQUENCE [LARGE SCALE GENOMIC DNA]</scope>
</reference>
<sequence>MPATQSNSNGGGSRCHKMHKSAIWVESVTGDP</sequence>
<dbReference type="EMBL" id="BGPR01065227">
    <property type="protein sequence ID" value="GBO40065.1"/>
    <property type="molecule type" value="Genomic_DNA"/>
</dbReference>